<dbReference type="Proteomes" id="UP000248886">
    <property type="component" value="Unassembled WGS sequence"/>
</dbReference>
<name>A0A2W1K610_ACIFR</name>
<sequence length="158" mass="15968">MFYAIAHIPSPLQGVNPAPIVRLVHPAASGAPAAPGMPSGPALVPAPPVNGAVFEMPAGLPAFLRKIITVPTGDESSEFAAIQSVAQQVAVPFSHKGPDYALVGTKVPFGKPVPSYEFLWYVGQSYIPGTVSIDGSGAITAVNQSLAGGSPKKPASGG</sequence>
<comment type="caution">
    <text evidence="1">The sequence shown here is derived from an EMBL/GenBank/DDBJ whole genome shotgun (WGS) entry which is preliminary data.</text>
</comment>
<dbReference type="RefSeq" id="WP_054608692.1">
    <property type="nucleotide sequence ID" value="NZ_AP025160.1"/>
</dbReference>
<accession>A0A2W1K610</accession>
<dbReference type="AlphaFoldDB" id="A0A2W1K610"/>
<evidence type="ECO:0000313" key="2">
    <source>
        <dbReference type="Proteomes" id="UP000248886"/>
    </source>
</evidence>
<protein>
    <submittedName>
        <fullName evidence="1">Uncharacterized protein</fullName>
    </submittedName>
</protein>
<organism evidence="1 2">
    <name type="scientific">Acidithiobacillus ferrooxidans</name>
    <name type="common">Thiobacillus ferrooxidans</name>
    <dbReference type="NCBI Taxonomy" id="920"/>
    <lineage>
        <taxon>Bacteria</taxon>
        <taxon>Pseudomonadati</taxon>
        <taxon>Pseudomonadota</taxon>
        <taxon>Acidithiobacillia</taxon>
        <taxon>Acidithiobacillales</taxon>
        <taxon>Acidithiobacillaceae</taxon>
        <taxon>Acidithiobacillus</taxon>
    </lineage>
</organism>
<proteinExistence type="predicted"/>
<dbReference type="EMBL" id="QKQP01000001">
    <property type="protein sequence ID" value="PZD82388.1"/>
    <property type="molecule type" value="Genomic_DNA"/>
</dbReference>
<reference evidence="1 2" key="1">
    <citation type="submission" date="2018-06" db="EMBL/GenBank/DDBJ databases">
        <title>Draft sequence of Acidithiobacillus ferrooxidans CCM 4253.</title>
        <authorList>
            <person name="Moya-Beltran A."/>
            <person name="Castro M."/>
            <person name="Covarrubias P.C."/>
            <person name="Issotta F."/>
            <person name="Janiczek O."/>
            <person name="Mandl M."/>
            <person name="Kucera J."/>
            <person name="Quatrini R."/>
        </authorList>
    </citation>
    <scope>NUCLEOTIDE SEQUENCE [LARGE SCALE GENOMIC DNA]</scope>
    <source>
        <strain evidence="1 2">CCM 4253</strain>
    </source>
</reference>
<evidence type="ECO:0000313" key="1">
    <source>
        <dbReference type="EMBL" id="PZD82388.1"/>
    </source>
</evidence>
<gene>
    <name evidence="1" type="ORF">DN052_05055</name>
</gene>